<feature type="non-terminal residue" evidence="2">
    <location>
        <position position="819"/>
    </location>
</feature>
<accession>A0ABQ8IUP9</accession>
<feature type="compositionally biased region" description="Low complexity" evidence="1">
    <location>
        <begin position="211"/>
        <end position="221"/>
    </location>
</feature>
<evidence type="ECO:0000313" key="3">
    <source>
        <dbReference type="Proteomes" id="UP000887458"/>
    </source>
</evidence>
<feature type="compositionally biased region" description="Low complexity" evidence="1">
    <location>
        <begin position="230"/>
        <end position="253"/>
    </location>
</feature>
<name>A0ABQ8IUP9_DERPT</name>
<feature type="region of interest" description="Disordered" evidence="1">
    <location>
        <begin position="211"/>
        <end position="253"/>
    </location>
</feature>
<reference evidence="2 3" key="1">
    <citation type="journal article" date="2018" name="J. Allergy Clin. Immunol.">
        <title>High-quality assembly of Dermatophagoides pteronyssinus genome and transcriptome reveals a wide range of novel allergens.</title>
        <authorList>
            <person name="Liu X.Y."/>
            <person name="Yang K.Y."/>
            <person name="Wang M.Q."/>
            <person name="Kwok J.S."/>
            <person name="Zeng X."/>
            <person name="Yang Z."/>
            <person name="Xiao X.J."/>
            <person name="Lau C.P."/>
            <person name="Li Y."/>
            <person name="Huang Z.M."/>
            <person name="Ba J.G."/>
            <person name="Yim A.K."/>
            <person name="Ouyang C.Y."/>
            <person name="Ngai S.M."/>
            <person name="Chan T.F."/>
            <person name="Leung E.L."/>
            <person name="Liu L."/>
            <person name="Liu Z.G."/>
            <person name="Tsui S.K."/>
        </authorList>
    </citation>
    <scope>NUCLEOTIDE SEQUENCE [LARGE SCALE GENOMIC DNA]</scope>
    <source>
        <strain evidence="2">Derp</strain>
    </source>
</reference>
<feature type="non-terminal residue" evidence="2">
    <location>
        <position position="1"/>
    </location>
</feature>
<comment type="caution">
    <text evidence="2">The sequence shown here is derived from an EMBL/GenBank/DDBJ whole genome shotgun (WGS) entry which is preliminary data.</text>
</comment>
<sequence>WLFSSQNNLILESGCNGRESLKQTKCIGNDPSNLKFNINDCPDSTLIISSGPSIISGDFFLIKICSATCSSVSINSFNVSSKYNVYDVSSVKNSAGTKPNSFLMLHQNLVAGFVLVGIVNVYDSSDISSFVLDFFACFLIRISVDISSPPLSYSIVLVISNDANADCSSNSDSSSSSNSGFGFRNRNSTSSSTVSSSFGFCIRNVSDISSASFSSSSASDSDFTDDRSSSDSSGISTFGRNSSSSSDSSDSSFLGLRRSTISSITVTSSTTTISSTDISIFLVIFNSALASENEYFFGLPAETSSGCSSGFSFFNLITVSIDSSVDSSSFVSSSSGSSTTEGFSLITSSTVISSGCSSVGFGFNFIVCSSVGSSSIGFVICVSVLGSSLISSSSGSSTTEGFSLITSSTVISSGCSSAGFGFNFIVCSSAGSSSIGFVSSSVGVGFNRITCSTISGDSSFTTKGFNLITSSTVVSSNSSTGFGFNFITCSSTGCSSLGLGISSIRDSTNSGCFAVSIDVCITTGVAVDINSSGLISSSSLVRSFSLISSNFGFESFRFNFLITFCVSISTNDSSGSGRISISSGFVSSSTISSFGFNSISSSVTIGSSVFFTVSTSNLVSSSSGFFGLPSSGLSSSGISSSGLCSSPGISIISSVTSTCFSSLFPHPLLILQVQVEFLLLFSSLFPHPVLFLQVLVEFLLLAYLLQVVSSGNSSSGLCSSPVVTGFSSMISSFGFDSICSSVTSDFGSSGFSSLISGFDFRRIFFDGFFGLPSSSGFSSVISSSGFFSSSGISMISSGLCSSPVFFTVSTSTLDSSSSG</sequence>
<gene>
    <name evidence="2" type="ORF">DERP_012425</name>
</gene>
<organism evidence="2 3">
    <name type="scientific">Dermatophagoides pteronyssinus</name>
    <name type="common">European house dust mite</name>
    <dbReference type="NCBI Taxonomy" id="6956"/>
    <lineage>
        <taxon>Eukaryota</taxon>
        <taxon>Metazoa</taxon>
        <taxon>Ecdysozoa</taxon>
        <taxon>Arthropoda</taxon>
        <taxon>Chelicerata</taxon>
        <taxon>Arachnida</taxon>
        <taxon>Acari</taxon>
        <taxon>Acariformes</taxon>
        <taxon>Sarcoptiformes</taxon>
        <taxon>Astigmata</taxon>
        <taxon>Psoroptidia</taxon>
        <taxon>Analgoidea</taxon>
        <taxon>Pyroglyphidae</taxon>
        <taxon>Dermatophagoidinae</taxon>
        <taxon>Dermatophagoides</taxon>
    </lineage>
</organism>
<keyword evidence="3" id="KW-1185">Reference proteome</keyword>
<dbReference type="EMBL" id="NJHN03000115">
    <property type="protein sequence ID" value="KAH9414044.1"/>
    <property type="molecule type" value="Genomic_DNA"/>
</dbReference>
<evidence type="ECO:0000313" key="2">
    <source>
        <dbReference type="EMBL" id="KAH9414044.1"/>
    </source>
</evidence>
<proteinExistence type="predicted"/>
<reference evidence="2 3" key="2">
    <citation type="journal article" date="2022" name="Mol. Biol. Evol.">
        <title>Comparative Genomics Reveals Insights into the Divergent Evolution of Astigmatic Mites and Household Pest Adaptations.</title>
        <authorList>
            <person name="Xiong Q."/>
            <person name="Wan A.T."/>
            <person name="Liu X."/>
            <person name="Fung C.S."/>
            <person name="Xiao X."/>
            <person name="Malainual N."/>
            <person name="Hou J."/>
            <person name="Wang L."/>
            <person name="Wang M."/>
            <person name="Yang K.Y."/>
            <person name="Cui Y."/>
            <person name="Leung E.L."/>
            <person name="Nong W."/>
            <person name="Shin S.K."/>
            <person name="Au S.W."/>
            <person name="Jeong K.Y."/>
            <person name="Chew F.T."/>
            <person name="Hui J.H."/>
            <person name="Leung T.F."/>
            <person name="Tungtrongchitr A."/>
            <person name="Zhong N."/>
            <person name="Liu Z."/>
            <person name="Tsui S.K."/>
        </authorList>
    </citation>
    <scope>NUCLEOTIDE SEQUENCE [LARGE SCALE GENOMIC DNA]</scope>
    <source>
        <strain evidence="2">Derp</strain>
    </source>
</reference>
<evidence type="ECO:0000256" key="1">
    <source>
        <dbReference type="SAM" id="MobiDB-lite"/>
    </source>
</evidence>
<protein>
    <submittedName>
        <fullName evidence="2">Uncharacterized protein</fullName>
    </submittedName>
</protein>
<dbReference type="Proteomes" id="UP000887458">
    <property type="component" value="Unassembled WGS sequence"/>
</dbReference>